<name>A0A5J4NC66_9TREM</name>
<accession>A0A5J4NC66</accession>
<sequence>NTNWPLKHTVLPQVPARPDFQSNKKVVNFTDLPPPGFRKQRESNLAQSKLVPLEAGAKSPPNRPVPRYVDALDQLLQEDGTEKRIPSAGGANHPNTHASSLPPSPASLTRHAKKQPSNHHVSLVEETDIRTTNLPPVGNAILEATTNTGTIDRSLSRAPHHDKSELAADRPIQQTEQPASFVWRLCSVFLFLLLFLTDAHK</sequence>
<evidence type="ECO:0000313" key="4">
    <source>
        <dbReference type="Proteomes" id="UP000324629"/>
    </source>
</evidence>
<evidence type="ECO:0000313" key="3">
    <source>
        <dbReference type="EMBL" id="KAA3673000.1"/>
    </source>
</evidence>
<feature type="transmembrane region" description="Helical" evidence="2">
    <location>
        <begin position="181"/>
        <end position="199"/>
    </location>
</feature>
<protein>
    <submittedName>
        <fullName evidence="3">Uncharacterized protein</fullName>
    </submittedName>
</protein>
<keyword evidence="4" id="KW-1185">Reference proteome</keyword>
<proteinExistence type="predicted"/>
<evidence type="ECO:0000256" key="1">
    <source>
        <dbReference type="SAM" id="MobiDB-lite"/>
    </source>
</evidence>
<keyword evidence="2" id="KW-0472">Membrane</keyword>
<gene>
    <name evidence="3" type="ORF">DEA37_0011607</name>
</gene>
<dbReference type="Proteomes" id="UP000324629">
    <property type="component" value="Unassembled WGS sequence"/>
</dbReference>
<dbReference type="EMBL" id="QNGE01004329">
    <property type="protein sequence ID" value="KAA3673000.1"/>
    <property type="molecule type" value="Genomic_DNA"/>
</dbReference>
<feature type="region of interest" description="Disordered" evidence="1">
    <location>
        <begin position="83"/>
        <end position="171"/>
    </location>
</feature>
<dbReference type="AlphaFoldDB" id="A0A5J4NC66"/>
<feature type="compositionally biased region" description="Polar residues" evidence="1">
    <location>
        <begin position="144"/>
        <end position="153"/>
    </location>
</feature>
<feature type="non-terminal residue" evidence="3">
    <location>
        <position position="1"/>
    </location>
</feature>
<reference evidence="3 4" key="1">
    <citation type="journal article" date="2019" name="Gigascience">
        <title>Whole-genome sequence of the oriental lung fluke Paragonimus westermani.</title>
        <authorList>
            <person name="Oey H."/>
            <person name="Zakrzewski M."/>
            <person name="Narain K."/>
            <person name="Devi K.R."/>
            <person name="Agatsuma T."/>
            <person name="Nawaratna S."/>
            <person name="Gobert G.N."/>
            <person name="Jones M.K."/>
            <person name="Ragan M.A."/>
            <person name="McManus D.P."/>
            <person name="Krause L."/>
        </authorList>
    </citation>
    <scope>NUCLEOTIDE SEQUENCE [LARGE SCALE GENOMIC DNA]</scope>
    <source>
        <strain evidence="3 4">IND2009</strain>
    </source>
</reference>
<feature type="compositionally biased region" description="Basic and acidic residues" evidence="1">
    <location>
        <begin position="159"/>
        <end position="168"/>
    </location>
</feature>
<comment type="caution">
    <text evidence="3">The sequence shown here is derived from an EMBL/GenBank/DDBJ whole genome shotgun (WGS) entry which is preliminary data.</text>
</comment>
<organism evidence="3 4">
    <name type="scientific">Paragonimus westermani</name>
    <dbReference type="NCBI Taxonomy" id="34504"/>
    <lineage>
        <taxon>Eukaryota</taxon>
        <taxon>Metazoa</taxon>
        <taxon>Spiralia</taxon>
        <taxon>Lophotrochozoa</taxon>
        <taxon>Platyhelminthes</taxon>
        <taxon>Trematoda</taxon>
        <taxon>Digenea</taxon>
        <taxon>Plagiorchiida</taxon>
        <taxon>Troglotremata</taxon>
        <taxon>Troglotrematidae</taxon>
        <taxon>Paragonimus</taxon>
    </lineage>
</organism>
<keyword evidence="2" id="KW-0812">Transmembrane</keyword>
<keyword evidence="2" id="KW-1133">Transmembrane helix</keyword>
<evidence type="ECO:0000256" key="2">
    <source>
        <dbReference type="SAM" id="Phobius"/>
    </source>
</evidence>